<protein>
    <submittedName>
        <fullName evidence="2">Uncharacterized protein</fullName>
    </submittedName>
</protein>
<feature type="region of interest" description="Disordered" evidence="1">
    <location>
        <begin position="48"/>
        <end position="92"/>
    </location>
</feature>
<sequence length="119" mass="13191">MQFLELTRRHAALKDSWPVVPDYCLVVDSLRLGYVPASAGRGRCIVRRSRPLPPNTSRGIPFRSALSPPAATQKEEKLAGAHRSSGQPTLRSLVLSQHSPTFEFSCCKKNSNTTYKIQP</sequence>
<evidence type="ECO:0000313" key="2">
    <source>
        <dbReference type="EMBL" id="GFY28990.1"/>
    </source>
</evidence>
<gene>
    <name evidence="2" type="ORF">TNCV_4721181</name>
</gene>
<keyword evidence="3" id="KW-1185">Reference proteome</keyword>
<organism evidence="2 3">
    <name type="scientific">Trichonephila clavipes</name>
    <name type="common">Golden silk orbweaver</name>
    <name type="synonym">Nephila clavipes</name>
    <dbReference type="NCBI Taxonomy" id="2585209"/>
    <lineage>
        <taxon>Eukaryota</taxon>
        <taxon>Metazoa</taxon>
        <taxon>Ecdysozoa</taxon>
        <taxon>Arthropoda</taxon>
        <taxon>Chelicerata</taxon>
        <taxon>Arachnida</taxon>
        <taxon>Araneae</taxon>
        <taxon>Araneomorphae</taxon>
        <taxon>Entelegynae</taxon>
        <taxon>Araneoidea</taxon>
        <taxon>Nephilidae</taxon>
        <taxon>Trichonephila</taxon>
    </lineage>
</organism>
<reference evidence="2" key="1">
    <citation type="submission" date="2020-08" db="EMBL/GenBank/DDBJ databases">
        <title>Multicomponent nature underlies the extraordinary mechanical properties of spider dragline silk.</title>
        <authorList>
            <person name="Kono N."/>
            <person name="Nakamura H."/>
            <person name="Mori M."/>
            <person name="Yoshida Y."/>
            <person name="Ohtoshi R."/>
            <person name="Malay A.D."/>
            <person name="Moran D.A.P."/>
            <person name="Tomita M."/>
            <person name="Numata K."/>
            <person name="Arakawa K."/>
        </authorList>
    </citation>
    <scope>NUCLEOTIDE SEQUENCE</scope>
</reference>
<dbReference type="AlphaFoldDB" id="A0A8X6W6H2"/>
<proteinExistence type="predicted"/>
<dbReference type="Proteomes" id="UP000887159">
    <property type="component" value="Unassembled WGS sequence"/>
</dbReference>
<comment type="caution">
    <text evidence="2">The sequence shown here is derived from an EMBL/GenBank/DDBJ whole genome shotgun (WGS) entry which is preliminary data.</text>
</comment>
<name>A0A8X6W6H2_TRICX</name>
<accession>A0A8X6W6H2</accession>
<dbReference type="EMBL" id="BMAU01021387">
    <property type="protein sequence ID" value="GFY28990.1"/>
    <property type="molecule type" value="Genomic_DNA"/>
</dbReference>
<evidence type="ECO:0000313" key="3">
    <source>
        <dbReference type="Proteomes" id="UP000887159"/>
    </source>
</evidence>
<evidence type="ECO:0000256" key="1">
    <source>
        <dbReference type="SAM" id="MobiDB-lite"/>
    </source>
</evidence>